<evidence type="ECO:0000313" key="3">
    <source>
        <dbReference type="EMBL" id="KIL63611.1"/>
    </source>
</evidence>
<dbReference type="Gene3D" id="1.25.10.10">
    <property type="entry name" value="Leucine-rich Repeat Variant"/>
    <property type="match status" value="1"/>
</dbReference>
<feature type="compositionally biased region" description="Acidic residues" evidence="1">
    <location>
        <begin position="55"/>
        <end position="70"/>
    </location>
</feature>
<evidence type="ECO:0000259" key="2">
    <source>
        <dbReference type="PROSITE" id="PS51425"/>
    </source>
</evidence>
<evidence type="ECO:0000313" key="4">
    <source>
        <dbReference type="Proteomes" id="UP000054549"/>
    </source>
</evidence>
<dbReference type="GO" id="GO:0007062">
    <property type="term" value="P:sister chromatid cohesion"/>
    <property type="evidence" value="ECO:0007669"/>
    <property type="project" value="UniProtKB-ARBA"/>
</dbReference>
<dbReference type="InterPro" id="IPR011989">
    <property type="entry name" value="ARM-like"/>
</dbReference>
<dbReference type="Pfam" id="PF21581">
    <property type="entry name" value="SCD"/>
    <property type="match status" value="1"/>
</dbReference>
<dbReference type="InterPro" id="IPR039662">
    <property type="entry name" value="Cohesin_Scc3/SA"/>
</dbReference>
<keyword evidence="4" id="KW-1185">Reference proteome</keyword>
<feature type="compositionally biased region" description="Basic and acidic residues" evidence="1">
    <location>
        <begin position="1090"/>
        <end position="1102"/>
    </location>
</feature>
<dbReference type="SUPFAM" id="SSF48371">
    <property type="entry name" value="ARM repeat"/>
    <property type="match status" value="1"/>
</dbReference>
<dbReference type="EMBL" id="KN818257">
    <property type="protein sequence ID" value="KIL63611.1"/>
    <property type="molecule type" value="Genomic_DNA"/>
</dbReference>
<feature type="compositionally biased region" description="Basic and acidic residues" evidence="1">
    <location>
        <begin position="660"/>
        <end position="672"/>
    </location>
</feature>
<dbReference type="OrthoDB" id="498590at2759"/>
<sequence length="1540" mass="171134">MSSSPSGPRRSQRDRKSVKVFNSSAAAGSVQRKRKRNDTDDQDNDALHALTDAEHETDEGNNLEDEDEDVVSINEREGEEEEEYRASGGGSGKKQKPKGTPKSKTGGAGTQTKRLRKAKTTQGPSKTGARRGRKPKEPKEGIAAAPQADHSGRDANIATDNALFNALVNPSVRLQSTAEDFIESLQNNAGTAQAELVNLILRCCGCNDLVDADGAVDYDGVVDALDHFTEGLKQENSPVYPLTSKLPAFKKFRKHLAEFIDRLINAAAELGLLYSTDLMATLQTWIVAMSSSQIRSFRHTATVIALELETALCDVAAAVEKEAEVVYRQREGEKKRKATNKSAGAAKVKDMDAKAKEIRKRRDQISEFLKEFVDGVFVHRYRDLDPNIRAECVRAIGHWFKKYPSHFLDASYLRYVGWVLSDPSNHVRLEAVRALSNVYDQGDFISSLNTFTERFRLRLIEMATLDVDVAVRVAVIHVLASIDGYSLLEEEDREKLCLLLFDEETRVRRAIAEFVRRIWSEEVEERSAGRKGRKKLSAKDKERVGIKAFAALMVQWGRTLDKMVGDDTDSEVADAADEVELDTDIASGGSHHHTRLRRHTRQRKELVALAGEGVGRVALAVEALWSEVEPANDWEGLLEILLLDHSAAANGTDVDEEELPERVGVRHGNGDGKRRKTNGEENENENGDRESEDHVAVMIDDAWRLEEVEEGLLLEVLVAAIRTAKAEAVGGKKGEEETVANDITRALIKGLPRLFIKHRADSRRIAEVLLLPTLMNLDLYLEMRMITSYASLWDDISKQFLSHSSLTVLSRAVSAIWYLLDATSLSNTNTTKMAELEEELSSTLHDAVGGREEIEVATFTEDEIITLGAICSRLAVLFGNRDMTQWMEEDEGGKQSNAWDIVSALSERGRLGYREEEMMVEQALQALTLHIMWKARGLTATEDPSPEESKYRVKLLDQRESLLEKLVEYAIGGRSNAVENVKRTAFKNLLDLHVLFSPVSAVDGDGGLLPTAVAPLTLEDEIQYRCAGYMQAEIERYAELVAEDEERRSTDKDKDSGDESGEGATPTAPETNSNSKSRAGKKKAVQNAKALEKEKEKPSDIPSRAELEQEYLFIDVVSTYIRAIRSGAIHIRHSGVLLAHYGRLGFAFDACTKVIVDVLREEGMMHENGDIVVIVVTQAMQEAFNLVLDGVVEDEDNTVQLAKTLSGCLVIRGSQLSIVKRLESQYVTQIHMTLIDYIVKKLAVYQQNKNKKLIRVAGSFFRGLLPLLLSVKSQEALEIKGHMDQALAQAKLEVPPTSKIWEPQRAYEKRLSTAMSKNKSGDAKARKRKEAAGVTDESENERIATDDEAVDGWARASPAVQPPPSRPRPRRVTRAHPDVQDVQPEAEVQDGNADNTMTTNGAQANDEDFDPTTPQKLVRQKSAYRTRTPAKSSSPPPPLPPPDHEVPAARDMDDMDGMDDGPSRQPSQDPSAINVSYFDDVSYGGLAVVTPRLSRKRPRPEEDNHQPEQETHDDTDLVLEEAGLITPVGDLQIRRKRIRH</sequence>
<feature type="compositionally biased region" description="Polar residues" evidence="1">
    <location>
        <begin position="1464"/>
        <end position="1474"/>
    </location>
</feature>
<dbReference type="PANTHER" id="PTHR11199">
    <property type="entry name" value="STROMAL ANTIGEN"/>
    <property type="match status" value="1"/>
</dbReference>
<dbReference type="GO" id="GO:0008278">
    <property type="term" value="C:cohesin complex"/>
    <property type="evidence" value="ECO:0007669"/>
    <property type="project" value="TreeGrafter"/>
</dbReference>
<feature type="compositionally biased region" description="Basic and acidic residues" evidence="1">
    <location>
        <begin position="1045"/>
        <end position="1057"/>
    </location>
</feature>
<dbReference type="GO" id="GO:0005634">
    <property type="term" value="C:nucleus"/>
    <property type="evidence" value="ECO:0007669"/>
    <property type="project" value="TreeGrafter"/>
</dbReference>
<dbReference type="InterPro" id="IPR013721">
    <property type="entry name" value="STAG"/>
</dbReference>
<dbReference type="Pfam" id="PF08514">
    <property type="entry name" value="STAG"/>
    <property type="match status" value="1"/>
</dbReference>
<feature type="compositionally biased region" description="Polar residues" evidence="1">
    <location>
        <begin position="1068"/>
        <end position="1077"/>
    </location>
</feature>
<dbReference type="InterPro" id="IPR020839">
    <property type="entry name" value="SCD"/>
</dbReference>
<evidence type="ECO:0000256" key="1">
    <source>
        <dbReference type="SAM" id="MobiDB-lite"/>
    </source>
</evidence>
<accession>A0A0C2X344</accession>
<feature type="compositionally biased region" description="Basic and acidic residues" evidence="1">
    <location>
        <begin position="1499"/>
        <end position="1515"/>
    </location>
</feature>
<feature type="compositionally biased region" description="Basic and acidic residues" evidence="1">
    <location>
        <begin position="1442"/>
        <end position="1452"/>
    </location>
</feature>
<dbReference type="InterPro" id="IPR056396">
    <property type="entry name" value="HEAT_SCC3-SA"/>
</dbReference>
<organism evidence="3 4">
    <name type="scientific">Amanita muscaria (strain Koide BX008)</name>
    <dbReference type="NCBI Taxonomy" id="946122"/>
    <lineage>
        <taxon>Eukaryota</taxon>
        <taxon>Fungi</taxon>
        <taxon>Dikarya</taxon>
        <taxon>Basidiomycota</taxon>
        <taxon>Agaricomycotina</taxon>
        <taxon>Agaricomycetes</taxon>
        <taxon>Agaricomycetidae</taxon>
        <taxon>Agaricales</taxon>
        <taxon>Pluteineae</taxon>
        <taxon>Amanitaceae</taxon>
        <taxon>Amanita</taxon>
    </lineage>
</organism>
<gene>
    <name evidence="3" type="ORF">M378DRAFT_107004</name>
</gene>
<dbReference type="HOGENOM" id="CLU_003349_0_0_1"/>
<dbReference type="STRING" id="946122.A0A0C2X344"/>
<dbReference type="InterPro" id="IPR016024">
    <property type="entry name" value="ARM-type_fold"/>
</dbReference>
<dbReference type="GO" id="GO:0000785">
    <property type="term" value="C:chromatin"/>
    <property type="evidence" value="ECO:0007669"/>
    <property type="project" value="TreeGrafter"/>
</dbReference>
<feature type="domain" description="SCD" evidence="2">
    <location>
        <begin position="377"/>
        <end position="462"/>
    </location>
</feature>
<dbReference type="PANTHER" id="PTHR11199:SF0">
    <property type="entry name" value="LD34181P-RELATED"/>
    <property type="match status" value="1"/>
</dbReference>
<feature type="region of interest" description="Disordered" evidence="1">
    <location>
        <begin position="1040"/>
        <end position="1102"/>
    </location>
</feature>
<feature type="region of interest" description="Disordered" evidence="1">
    <location>
        <begin position="1311"/>
        <end position="1517"/>
    </location>
</feature>
<protein>
    <recommendedName>
        <fullName evidence="2">SCD domain-containing protein</fullName>
    </recommendedName>
</protein>
<proteinExistence type="predicted"/>
<dbReference type="Proteomes" id="UP000054549">
    <property type="component" value="Unassembled WGS sequence"/>
</dbReference>
<feature type="region of interest" description="Disordered" evidence="1">
    <location>
        <begin position="652"/>
        <end position="692"/>
    </location>
</feature>
<feature type="region of interest" description="Disordered" evidence="1">
    <location>
        <begin position="1"/>
        <end position="154"/>
    </location>
</feature>
<name>A0A0C2X344_AMAMK</name>
<reference evidence="3 4" key="1">
    <citation type="submission" date="2014-04" db="EMBL/GenBank/DDBJ databases">
        <title>Evolutionary Origins and Diversification of the Mycorrhizal Mutualists.</title>
        <authorList>
            <consortium name="DOE Joint Genome Institute"/>
            <consortium name="Mycorrhizal Genomics Consortium"/>
            <person name="Kohler A."/>
            <person name="Kuo A."/>
            <person name="Nagy L.G."/>
            <person name="Floudas D."/>
            <person name="Copeland A."/>
            <person name="Barry K.W."/>
            <person name="Cichocki N."/>
            <person name="Veneault-Fourrey C."/>
            <person name="LaButti K."/>
            <person name="Lindquist E.A."/>
            <person name="Lipzen A."/>
            <person name="Lundell T."/>
            <person name="Morin E."/>
            <person name="Murat C."/>
            <person name="Riley R."/>
            <person name="Ohm R."/>
            <person name="Sun H."/>
            <person name="Tunlid A."/>
            <person name="Henrissat B."/>
            <person name="Grigoriev I.V."/>
            <person name="Hibbett D.S."/>
            <person name="Martin F."/>
        </authorList>
    </citation>
    <scope>NUCLEOTIDE SEQUENCE [LARGE SCALE GENOMIC DNA]</scope>
    <source>
        <strain evidence="3 4">Koide BX008</strain>
    </source>
</reference>
<dbReference type="InParanoid" id="A0A0C2X344"/>
<dbReference type="GO" id="GO:0003682">
    <property type="term" value="F:chromatin binding"/>
    <property type="evidence" value="ECO:0007669"/>
    <property type="project" value="TreeGrafter"/>
</dbReference>
<dbReference type="PROSITE" id="PS51425">
    <property type="entry name" value="SCD"/>
    <property type="match status" value="1"/>
</dbReference>
<dbReference type="Pfam" id="PF24571">
    <property type="entry name" value="HEAT_SCC3-SA"/>
    <property type="match status" value="1"/>
</dbReference>
<feature type="compositionally biased region" description="Polar residues" evidence="1">
    <location>
        <begin position="1392"/>
        <end position="1403"/>
    </location>
</feature>